<keyword evidence="3 5" id="KW-0347">Helicase</keyword>
<dbReference type="Proteomes" id="UP001500620">
    <property type="component" value="Unassembled WGS sequence"/>
</dbReference>
<dbReference type="InterPro" id="IPR000212">
    <property type="entry name" value="DNA_helicase_UvrD/REP"/>
</dbReference>
<reference evidence="9" key="1">
    <citation type="journal article" date="2019" name="Int. J. Syst. Evol. Microbiol.">
        <title>The Global Catalogue of Microorganisms (GCM) 10K type strain sequencing project: providing services to taxonomists for standard genome sequencing and annotation.</title>
        <authorList>
            <consortium name="The Broad Institute Genomics Platform"/>
            <consortium name="The Broad Institute Genome Sequencing Center for Infectious Disease"/>
            <person name="Wu L."/>
            <person name="Ma J."/>
        </authorList>
    </citation>
    <scope>NUCLEOTIDE SEQUENCE [LARGE SCALE GENOMIC DNA]</scope>
    <source>
        <strain evidence="9">JCM 17441</strain>
    </source>
</reference>
<accession>A0ABP8CTC8</accession>
<gene>
    <name evidence="8" type="ORF">GCM10022255_001160</name>
</gene>
<feature type="compositionally biased region" description="Basic and acidic residues" evidence="6">
    <location>
        <begin position="10"/>
        <end position="25"/>
    </location>
</feature>
<evidence type="ECO:0000256" key="3">
    <source>
        <dbReference type="ARBA" id="ARBA00022806"/>
    </source>
</evidence>
<keyword evidence="9" id="KW-1185">Reference proteome</keyword>
<dbReference type="PANTHER" id="PTHR11070:SF45">
    <property type="entry name" value="DNA 3'-5' HELICASE"/>
    <property type="match status" value="1"/>
</dbReference>
<comment type="caution">
    <text evidence="8">The sequence shown here is derived from an EMBL/GenBank/DDBJ whole genome shotgun (WGS) entry which is preliminary data.</text>
</comment>
<keyword evidence="1 5" id="KW-0547">Nucleotide-binding</keyword>
<evidence type="ECO:0000256" key="2">
    <source>
        <dbReference type="ARBA" id="ARBA00022801"/>
    </source>
</evidence>
<keyword evidence="4 5" id="KW-0067">ATP-binding</keyword>
<evidence type="ECO:0000313" key="8">
    <source>
        <dbReference type="EMBL" id="GAA4243183.1"/>
    </source>
</evidence>
<dbReference type="RefSeq" id="WP_345119995.1">
    <property type="nucleotide sequence ID" value="NZ_BAABAT010000001.1"/>
</dbReference>
<dbReference type="PROSITE" id="PS51198">
    <property type="entry name" value="UVRD_HELICASE_ATP_BIND"/>
    <property type="match status" value="1"/>
</dbReference>
<keyword evidence="2 5" id="KW-0378">Hydrolase</keyword>
<dbReference type="Gene3D" id="3.40.50.300">
    <property type="entry name" value="P-loop containing nucleotide triphosphate hydrolases"/>
    <property type="match status" value="3"/>
</dbReference>
<evidence type="ECO:0000256" key="6">
    <source>
        <dbReference type="SAM" id="MobiDB-lite"/>
    </source>
</evidence>
<feature type="binding site" evidence="5">
    <location>
        <begin position="189"/>
        <end position="196"/>
    </location>
    <ligand>
        <name>ATP</name>
        <dbReference type="ChEBI" id="CHEBI:30616"/>
    </ligand>
</feature>
<dbReference type="Pfam" id="PF13538">
    <property type="entry name" value="UvrD_C_2"/>
    <property type="match status" value="1"/>
</dbReference>
<proteinExistence type="predicted"/>
<evidence type="ECO:0000259" key="7">
    <source>
        <dbReference type="PROSITE" id="PS51198"/>
    </source>
</evidence>
<evidence type="ECO:0000313" key="9">
    <source>
        <dbReference type="Proteomes" id="UP001500620"/>
    </source>
</evidence>
<dbReference type="InterPro" id="IPR027417">
    <property type="entry name" value="P-loop_NTPase"/>
</dbReference>
<evidence type="ECO:0000256" key="4">
    <source>
        <dbReference type="ARBA" id="ARBA00022840"/>
    </source>
</evidence>
<evidence type="ECO:0000256" key="1">
    <source>
        <dbReference type="ARBA" id="ARBA00022741"/>
    </source>
</evidence>
<dbReference type="InterPro" id="IPR027785">
    <property type="entry name" value="UvrD-like_helicase_C"/>
</dbReference>
<feature type="region of interest" description="Disordered" evidence="6">
    <location>
        <begin position="1"/>
        <end position="31"/>
    </location>
</feature>
<dbReference type="EMBL" id="BAABAT010000001">
    <property type="protein sequence ID" value="GAA4243183.1"/>
    <property type="molecule type" value="Genomic_DNA"/>
</dbReference>
<sequence>MASAAEIDDEQQHFDRAAEAREHAKSAAGDAANAAAHAAAAAQLAKYANQHQDALGATGSAVAHGRIDEAGEDPLYIGKHLIRDHRRQEILVIGWQAPAAQRYYRATHADPRGLTRKRTFHCTGNTIDDFTDVVFTAAAPDRPQGPDGALLRALAEGRTGSMRDIVATIQAAQYEVIEAPLDTVLVIEGGPGTGKTAVALHRVSWLLVNHPDQLRTSGVLVVGPHPTFTRYISTVLPGLGERDVVQRDITQLGPPVSRGRPESVPLSRIKGQARMAGLLARALQQRLGRPEPAERLQIDGRFVTLPGADIGAVVAELRDGPGPYAQRRTQLRAVLTGLLERRGVTAVPARQRSVDNLLERLWPQLSPPALLRDLLGSRDRLRAAAGDEFTAAEIAQLRRRGADRLSEQIWSRDDLPLLDEADFLINGSPAERYGHVVVDEAQDLSPMQLRSIARRSATGSLTVLGDLAQSTGPWARDSWDDVTAHLPGTHPRTIAQLRYGYRVPRQVYEFAALLLPIAAPLTAPTEVVRDGPRPGIHRVEAADRAGRAVAIAQAHVAERRFVGIICPPTCRPDVEAALAANDVAWSSADRGELGNAINLVSPQESKGLEFDAVVVVEPEDIVAGDEHGHRMLYVAFTRTVGHLDVVCVGEPLPMHVAALAPAGGEPPAPTVPSLGPDALARLAGEVAERVRRQSPSDQWDEVLREAAKLLRD</sequence>
<feature type="domain" description="UvrD-like helicase ATP-binding" evidence="7">
    <location>
        <begin position="168"/>
        <end position="504"/>
    </location>
</feature>
<dbReference type="InterPro" id="IPR014016">
    <property type="entry name" value="UvrD-like_ATP-bd"/>
</dbReference>
<organism evidence="8 9">
    <name type="scientific">Dactylosporangium darangshiense</name>
    <dbReference type="NCBI Taxonomy" id="579108"/>
    <lineage>
        <taxon>Bacteria</taxon>
        <taxon>Bacillati</taxon>
        <taxon>Actinomycetota</taxon>
        <taxon>Actinomycetes</taxon>
        <taxon>Micromonosporales</taxon>
        <taxon>Micromonosporaceae</taxon>
        <taxon>Dactylosporangium</taxon>
    </lineage>
</organism>
<dbReference type="SUPFAM" id="SSF52540">
    <property type="entry name" value="P-loop containing nucleoside triphosphate hydrolases"/>
    <property type="match status" value="1"/>
</dbReference>
<evidence type="ECO:0000256" key="5">
    <source>
        <dbReference type="PROSITE-ProRule" id="PRU00560"/>
    </source>
</evidence>
<name>A0ABP8CTC8_9ACTN</name>
<protein>
    <submittedName>
        <fullName evidence="8">ATPase AAA</fullName>
    </submittedName>
</protein>
<dbReference type="PANTHER" id="PTHR11070">
    <property type="entry name" value="UVRD / RECB / PCRA DNA HELICASE FAMILY MEMBER"/>
    <property type="match status" value="1"/>
</dbReference>